<keyword evidence="6 8" id="KW-1133">Transmembrane helix</keyword>
<gene>
    <name evidence="11" type="ORF">HNR51_004322</name>
</gene>
<feature type="transmembrane region" description="Helical" evidence="8">
    <location>
        <begin position="94"/>
        <end position="117"/>
    </location>
</feature>
<evidence type="ECO:0000256" key="7">
    <source>
        <dbReference type="ARBA" id="ARBA00023136"/>
    </source>
</evidence>
<evidence type="ECO:0000256" key="4">
    <source>
        <dbReference type="ARBA" id="ARBA00022741"/>
    </source>
</evidence>
<feature type="domain" description="ABC transporter" evidence="9">
    <location>
        <begin position="391"/>
        <end position="611"/>
    </location>
</feature>
<dbReference type="Pfam" id="PF00005">
    <property type="entry name" value="ABC_tran"/>
    <property type="match status" value="1"/>
</dbReference>
<dbReference type="RefSeq" id="WP_182556265.1">
    <property type="nucleotide sequence ID" value="NZ_BPRF01000019.1"/>
</dbReference>
<evidence type="ECO:0000256" key="2">
    <source>
        <dbReference type="ARBA" id="ARBA00022448"/>
    </source>
</evidence>
<dbReference type="PROSITE" id="PS50893">
    <property type="entry name" value="ABC_TRANSPORTER_2"/>
    <property type="match status" value="1"/>
</dbReference>
<dbReference type="Gene3D" id="3.40.50.300">
    <property type="entry name" value="P-loop containing nucleotide triphosphate hydrolases"/>
    <property type="match status" value="1"/>
</dbReference>
<dbReference type="PANTHER" id="PTHR11384:SF59">
    <property type="entry name" value="LYSOSOMAL COBALAMIN TRANSPORTER ABCD4"/>
    <property type="match status" value="1"/>
</dbReference>
<evidence type="ECO:0000256" key="3">
    <source>
        <dbReference type="ARBA" id="ARBA00022692"/>
    </source>
</evidence>
<feature type="transmembrane region" description="Helical" evidence="8">
    <location>
        <begin position="213"/>
        <end position="232"/>
    </location>
</feature>
<dbReference type="InterPro" id="IPR003593">
    <property type="entry name" value="AAA+_ATPase"/>
</dbReference>
<feature type="transmembrane region" description="Helical" evidence="8">
    <location>
        <begin position="53"/>
        <end position="74"/>
    </location>
</feature>
<dbReference type="AlphaFoldDB" id="A0AA40VCR5"/>
<dbReference type="CDD" id="cd03223">
    <property type="entry name" value="ABCD_peroxisomal_ALDP"/>
    <property type="match status" value="1"/>
</dbReference>
<dbReference type="Proteomes" id="UP000543554">
    <property type="component" value="Unassembled WGS sequence"/>
</dbReference>
<dbReference type="EMBL" id="JACJIB010000008">
    <property type="protein sequence ID" value="MBA8915222.1"/>
    <property type="molecule type" value="Genomic_DNA"/>
</dbReference>
<evidence type="ECO:0000259" key="10">
    <source>
        <dbReference type="PROSITE" id="PS50929"/>
    </source>
</evidence>
<name>A0AA40VCR5_9HYPH</name>
<dbReference type="SUPFAM" id="SSF90123">
    <property type="entry name" value="ABC transporter transmembrane region"/>
    <property type="match status" value="1"/>
</dbReference>
<evidence type="ECO:0000256" key="5">
    <source>
        <dbReference type="ARBA" id="ARBA00022840"/>
    </source>
</evidence>
<dbReference type="GO" id="GO:0005886">
    <property type="term" value="C:plasma membrane"/>
    <property type="evidence" value="ECO:0007669"/>
    <property type="project" value="UniProtKB-SubCell"/>
</dbReference>
<dbReference type="SUPFAM" id="SSF52540">
    <property type="entry name" value="P-loop containing nucleoside triphosphate hydrolases"/>
    <property type="match status" value="1"/>
</dbReference>
<keyword evidence="5 11" id="KW-0067">ATP-binding</keyword>
<dbReference type="SMART" id="SM00382">
    <property type="entry name" value="AAA"/>
    <property type="match status" value="1"/>
</dbReference>
<dbReference type="Pfam" id="PF06472">
    <property type="entry name" value="ABC_membrane_2"/>
    <property type="match status" value="1"/>
</dbReference>
<dbReference type="InterPro" id="IPR036640">
    <property type="entry name" value="ABC1_TM_sf"/>
</dbReference>
<accession>A0AA40VCR5</accession>
<dbReference type="Gene3D" id="1.20.1560.10">
    <property type="entry name" value="ABC transporter type 1, transmembrane domain"/>
    <property type="match status" value="1"/>
</dbReference>
<feature type="transmembrane region" description="Helical" evidence="8">
    <location>
        <begin position="172"/>
        <end position="193"/>
    </location>
</feature>
<dbReference type="InterPro" id="IPR050835">
    <property type="entry name" value="ABC_transporter_sub-D"/>
</dbReference>
<proteinExistence type="predicted"/>
<evidence type="ECO:0000313" key="11">
    <source>
        <dbReference type="EMBL" id="MBA8915222.1"/>
    </source>
</evidence>
<organism evidence="11 12">
    <name type="scientific">Methylorubrum thiocyanatum</name>
    <dbReference type="NCBI Taxonomy" id="47958"/>
    <lineage>
        <taxon>Bacteria</taxon>
        <taxon>Pseudomonadati</taxon>
        <taxon>Pseudomonadota</taxon>
        <taxon>Alphaproteobacteria</taxon>
        <taxon>Hyphomicrobiales</taxon>
        <taxon>Methylobacteriaceae</taxon>
        <taxon>Methylorubrum</taxon>
    </lineage>
</organism>
<keyword evidence="7 8" id="KW-0472">Membrane</keyword>
<comment type="subcellular location">
    <subcellularLocation>
        <location evidence="1">Cell membrane</location>
        <topology evidence="1">Multi-pass membrane protein</topology>
    </subcellularLocation>
</comment>
<dbReference type="GO" id="GO:0140359">
    <property type="term" value="F:ABC-type transporter activity"/>
    <property type="evidence" value="ECO:0007669"/>
    <property type="project" value="InterPro"/>
</dbReference>
<dbReference type="InterPro" id="IPR011527">
    <property type="entry name" value="ABC1_TM_dom"/>
</dbReference>
<evidence type="ECO:0000313" key="12">
    <source>
        <dbReference type="Proteomes" id="UP000543554"/>
    </source>
</evidence>
<evidence type="ECO:0000256" key="6">
    <source>
        <dbReference type="ARBA" id="ARBA00022989"/>
    </source>
</evidence>
<reference evidence="11 12" key="1">
    <citation type="submission" date="2020-08" db="EMBL/GenBank/DDBJ databases">
        <title>Genomic Encyclopedia of Type Strains, Phase IV (KMG-IV): sequencing the most valuable type-strain genomes for metagenomic binning, comparative biology and taxonomic classification.</title>
        <authorList>
            <person name="Goeker M."/>
        </authorList>
    </citation>
    <scope>NUCLEOTIDE SEQUENCE [LARGE SCALE GENOMIC DNA]</scope>
    <source>
        <strain evidence="11 12">DSM 11490</strain>
    </source>
</reference>
<evidence type="ECO:0000256" key="8">
    <source>
        <dbReference type="SAM" id="Phobius"/>
    </source>
</evidence>
<evidence type="ECO:0000256" key="1">
    <source>
        <dbReference type="ARBA" id="ARBA00004651"/>
    </source>
</evidence>
<comment type="caution">
    <text evidence="11">The sequence shown here is derived from an EMBL/GenBank/DDBJ whole genome shotgun (WGS) entry which is preliminary data.</text>
</comment>
<dbReference type="InterPro" id="IPR027417">
    <property type="entry name" value="P-loop_NTPase"/>
</dbReference>
<sequence length="616" mass="68522">MQPTADGRASPAAAATRDLRQSAREEAQAPFAEKLRHFLRLLSGFWMTRHARWAWPLFMVNIGLQFVHVYTSVLGTRYTKSLWDMLGDKDISRLPSILILLATIIFLAIVTTSITNFTGEVIILHWRQWLTETYIARWLHNRIYYENQRRDLLDNPDQRIAEDTKDFARTTFYTTSSLIHVVTMAITFGIILWNASGSGELSLGFVTLYIPGYLLLATTLYTVLHTAGAFYVGRKLPGLVMREHRVGADFRFKLIEIRRACEQVALLRGEATEQANLAERFAAIRSNFYGQIVQRVKILVFNTTVGRLGSVFPLLLLLPRYMSGALSLGGMMQAQQSAEHYSAAVAYFWQATEGFQTLRGIVRRLRGFDKLLDAPPASPAIVREAKAATSILAENVTLAQPDGTPLLSLPHWHVERGQRWLIRGPSGVGKSTLLRALAGIWPETGGRLTMPPLEATLFLPQQTYLPVGSLRHAVTYPLRGTDPEIDLEDLFGKIGLGARVQDLDVAAEWDQHLSPGEKQRLAFLRPLILRPSLILLDEATSALDPANARRMYAMLLEALPGVTVVSVAHTHLLDDLHTHQLTLLGDGATFETIGEGGKLPVMPGGIFSRSAEDVSA</sequence>
<feature type="domain" description="ABC transmembrane type-1" evidence="10">
    <location>
        <begin position="62"/>
        <end position="357"/>
    </location>
</feature>
<dbReference type="PANTHER" id="PTHR11384">
    <property type="entry name" value="ATP-BINDING CASSETTE, SUB-FAMILY D MEMBER"/>
    <property type="match status" value="1"/>
</dbReference>
<evidence type="ECO:0000259" key="9">
    <source>
        <dbReference type="PROSITE" id="PS50893"/>
    </source>
</evidence>
<keyword evidence="4" id="KW-0547">Nucleotide-binding</keyword>
<protein>
    <submittedName>
        <fullName evidence="11">ATP-binding cassette transporter</fullName>
    </submittedName>
</protein>
<dbReference type="InterPro" id="IPR003439">
    <property type="entry name" value="ABC_transporter-like_ATP-bd"/>
</dbReference>
<keyword evidence="2" id="KW-0813">Transport</keyword>
<keyword evidence="3 8" id="KW-0812">Transmembrane</keyword>
<dbReference type="PROSITE" id="PS50929">
    <property type="entry name" value="ABC_TM1F"/>
    <property type="match status" value="1"/>
</dbReference>
<dbReference type="GO" id="GO:0016887">
    <property type="term" value="F:ATP hydrolysis activity"/>
    <property type="evidence" value="ECO:0007669"/>
    <property type="project" value="InterPro"/>
</dbReference>
<dbReference type="GO" id="GO:0005524">
    <property type="term" value="F:ATP binding"/>
    <property type="evidence" value="ECO:0007669"/>
    <property type="project" value="UniProtKB-KW"/>
</dbReference>
<keyword evidence="12" id="KW-1185">Reference proteome</keyword>